<accession>A0AAE1QNP8</accession>
<comment type="similarity">
    <text evidence="2">Belongs to the jagunal family.</text>
</comment>
<keyword evidence="6" id="KW-0472">Membrane</keyword>
<protein>
    <submittedName>
        <fullName evidence="7">Uncharacterized protein</fullName>
    </submittedName>
</protein>
<reference evidence="7" key="1">
    <citation type="submission" date="2023-12" db="EMBL/GenBank/DDBJ databases">
        <title>Genome assembly of Anisodus tanguticus.</title>
        <authorList>
            <person name="Wang Y.-J."/>
        </authorList>
    </citation>
    <scope>NUCLEOTIDE SEQUENCE</scope>
    <source>
        <strain evidence="7">KB-2021</strain>
        <tissue evidence="7">Leaf</tissue>
    </source>
</reference>
<gene>
    <name evidence="7" type="ORF">RND71_043523</name>
</gene>
<sequence length="64" mass="7258">MSSKGPTILGTDGNDFMHRQTVASHYQLRMFILNQVLVLMKIIYLKAVLNTLRASFSSSNSVRR</sequence>
<evidence type="ECO:0000256" key="4">
    <source>
        <dbReference type="ARBA" id="ARBA00022824"/>
    </source>
</evidence>
<dbReference type="Pfam" id="PF07086">
    <property type="entry name" value="Jagunal"/>
    <property type="match status" value="1"/>
</dbReference>
<keyword evidence="5" id="KW-1133">Transmembrane helix</keyword>
<dbReference type="InterPro" id="IPR009787">
    <property type="entry name" value="Jagunal"/>
</dbReference>
<keyword evidence="8" id="KW-1185">Reference proteome</keyword>
<name>A0AAE1QNP8_9SOLA</name>
<keyword evidence="4" id="KW-0256">Endoplasmic reticulum</keyword>
<dbReference type="EMBL" id="JAVYJV010000072">
    <property type="protein sequence ID" value="KAK4336951.1"/>
    <property type="molecule type" value="Genomic_DNA"/>
</dbReference>
<evidence type="ECO:0000256" key="5">
    <source>
        <dbReference type="ARBA" id="ARBA00022989"/>
    </source>
</evidence>
<dbReference type="AlphaFoldDB" id="A0AAE1QNP8"/>
<comment type="caution">
    <text evidence="7">The sequence shown here is derived from an EMBL/GenBank/DDBJ whole genome shotgun (WGS) entry which is preliminary data.</text>
</comment>
<evidence type="ECO:0000256" key="6">
    <source>
        <dbReference type="ARBA" id="ARBA00023136"/>
    </source>
</evidence>
<evidence type="ECO:0000256" key="3">
    <source>
        <dbReference type="ARBA" id="ARBA00022692"/>
    </source>
</evidence>
<evidence type="ECO:0000313" key="8">
    <source>
        <dbReference type="Proteomes" id="UP001291623"/>
    </source>
</evidence>
<comment type="subcellular location">
    <subcellularLocation>
        <location evidence="1">Endoplasmic reticulum membrane</location>
        <topology evidence="1">Multi-pass membrane protein</topology>
    </subcellularLocation>
</comment>
<keyword evidence="3" id="KW-0812">Transmembrane</keyword>
<proteinExistence type="inferred from homology"/>
<evidence type="ECO:0000256" key="2">
    <source>
        <dbReference type="ARBA" id="ARBA00008462"/>
    </source>
</evidence>
<organism evidence="7 8">
    <name type="scientific">Anisodus tanguticus</name>
    <dbReference type="NCBI Taxonomy" id="243964"/>
    <lineage>
        <taxon>Eukaryota</taxon>
        <taxon>Viridiplantae</taxon>
        <taxon>Streptophyta</taxon>
        <taxon>Embryophyta</taxon>
        <taxon>Tracheophyta</taxon>
        <taxon>Spermatophyta</taxon>
        <taxon>Magnoliopsida</taxon>
        <taxon>eudicotyledons</taxon>
        <taxon>Gunneridae</taxon>
        <taxon>Pentapetalae</taxon>
        <taxon>asterids</taxon>
        <taxon>lamiids</taxon>
        <taxon>Solanales</taxon>
        <taxon>Solanaceae</taxon>
        <taxon>Solanoideae</taxon>
        <taxon>Hyoscyameae</taxon>
        <taxon>Anisodus</taxon>
    </lineage>
</organism>
<dbReference type="Proteomes" id="UP001291623">
    <property type="component" value="Unassembled WGS sequence"/>
</dbReference>
<dbReference type="GO" id="GO:0005789">
    <property type="term" value="C:endoplasmic reticulum membrane"/>
    <property type="evidence" value="ECO:0007669"/>
    <property type="project" value="UniProtKB-SubCell"/>
</dbReference>
<evidence type="ECO:0000313" key="7">
    <source>
        <dbReference type="EMBL" id="KAK4336951.1"/>
    </source>
</evidence>
<dbReference type="GO" id="GO:0007029">
    <property type="term" value="P:endoplasmic reticulum organization"/>
    <property type="evidence" value="ECO:0007669"/>
    <property type="project" value="InterPro"/>
</dbReference>
<evidence type="ECO:0000256" key="1">
    <source>
        <dbReference type="ARBA" id="ARBA00004477"/>
    </source>
</evidence>